<sequence>KLDDGIAVGNCKYEYLIHSLSQLQNNSVWMYFQGNLPKNVTDLRNEMGDFSMIKHPGAYASRVSQCWSSTIDAHQTTVTSIPFICVFFFFFLMSVKFLISNTNLHNAIPFQLISFKLSIRAACYVCICCICVFQQSTNKNICKHRNVQMERVKEVCFSDGIGRISSIFAEKVAKKLGLPSTVSAFQVCERTISKKKKKKNFF</sequence>
<comment type="similarity">
    <text evidence="1">Belongs to the RdRP family.</text>
</comment>
<dbReference type="PANTHER" id="PTHR23079:SF5">
    <property type="entry name" value="RNA-DEPENDENT RNA POLYMERASE 2"/>
    <property type="match status" value="1"/>
</dbReference>
<reference evidence="4 5" key="1">
    <citation type="journal article" date="2013" name="Curr. Biol.">
        <title>The Genome of the Foraminiferan Reticulomyxa filosa.</title>
        <authorList>
            <person name="Glockner G."/>
            <person name="Hulsmann N."/>
            <person name="Schleicher M."/>
            <person name="Noegel A.A."/>
            <person name="Eichinger L."/>
            <person name="Gallinger C."/>
            <person name="Pawlowski J."/>
            <person name="Sierra R."/>
            <person name="Euteneuer U."/>
            <person name="Pillet L."/>
            <person name="Moustafa A."/>
            <person name="Platzer M."/>
            <person name="Groth M."/>
            <person name="Szafranski K."/>
            <person name="Schliwa M."/>
        </authorList>
    </citation>
    <scope>NUCLEOTIDE SEQUENCE [LARGE SCALE GENOMIC DNA]</scope>
</reference>
<dbReference type="PANTHER" id="PTHR23079">
    <property type="entry name" value="RNA-DEPENDENT RNA POLYMERASE"/>
    <property type="match status" value="1"/>
</dbReference>
<keyword evidence="2" id="KW-0812">Transmembrane</keyword>
<dbReference type="OrthoDB" id="6513042at2759"/>
<keyword evidence="1" id="KW-0808">Transferase</keyword>
<feature type="domain" description="RDRP core" evidence="3">
    <location>
        <begin position="2"/>
        <end position="74"/>
    </location>
</feature>
<keyword evidence="1" id="KW-0694">RNA-binding</keyword>
<dbReference type="GO" id="GO:0003723">
    <property type="term" value="F:RNA binding"/>
    <property type="evidence" value="ECO:0007669"/>
    <property type="project" value="UniProtKB-KW"/>
</dbReference>
<keyword evidence="5" id="KW-1185">Reference proteome</keyword>
<name>X6LZL1_RETFI</name>
<gene>
    <name evidence="4" type="ORF">RFI_31223</name>
</gene>
<keyword evidence="2" id="KW-1133">Transmembrane helix</keyword>
<dbReference type="Proteomes" id="UP000023152">
    <property type="component" value="Unassembled WGS sequence"/>
</dbReference>
<dbReference type="GO" id="GO:0030422">
    <property type="term" value="P:siRNA processing"/>
    <property type="evidence" value="ECO:0007669"/>
    <property type="project" value="TreeGrafter"/>
</dbReference>
<dbReference type="GO" id="GO:0031380">
    <property type="term" value="C:nuclear RNA-directed RNA polymerase complex"/>
    <property type="evidence" value="ECO:0007669"/>
    <property type="project" value="TreeGrafter"/>
</dbReference>
<evidence type="ECO:0000313" key="4">
    <source>
        <dbReference type="EMBL" id="ETO06175.1"/>
    </source>
</evidence>
<dbReference type="AlphaFoldDB" id="X6LZL1"/>
<feature type="domain" description="RDRP core" evidence="3">
    <location>
        <begin position="149"/>
        <end position="187"/>
    </location>
</feature>
<organism evidence="4 5">
    <name type="scientific">Reticulomyxa filosa</name>
    <dbReference type="NCBI Taxonomy" id="46433"/>
    <lineage>
        <taxon>Eukaryota</taxon>
        <taxon>Sar</taxon>
        <taxon>Rhizaria</taxon>
        <taxon>Retaria</taxon>
        <taxon>Foraminifera</taxon>
        <taxon>Monothalamids</taxon>
        <taxon>Reticulomyxidae</taxon>
        <taxon>Reticulomyxa</taxon>
    </lineage>
</organism>
<evidence type="ECO:0000256" key="2">
    <source>
        <dbReference type="SAM" id="Phobius"/>
    </source>
</evidence>
<feature type="transmembrane region" description="Helical" evidence="2">
    <location>
        <begin position="81"/>
        <end position="99"/>
    </location>
</feature>
<dbReference type="InterPro" id="IPR007855">
    <property type="entry name" value="RDRP"/>
</dbReference>
<dbReference type="Pfam" id="PF05183">
    <property type="entry name" value="RdRP"/>
    <property type="match status" value="2"/>
</dbReference>
<proteinExistence type="inferred from homology"/>
<accession>X6LZL1</accession>
<dbReference type="EC" id="2.7.7.48" evidence="1"/>
<feature type="non-terminal residue" evidence="4">
    <location>
        <position position="1"/>
    </location>
</feature>
<dbReference type="GO" id="GO:0003968">
    <property type="term" value="F:RNA-directed RNA polymerase activity"/>
    <property type="evidence" value="ECO:0007669"/>
    <property type="project" value="UniProtKB-KW"/>
</dbReference>
<dbReference type="InterPro" id="IPR057596">
    <property type="entry name" value="RDRP_core"/>
</dbReference>
<comment type="catalytic activity">
    <reaction evidence="1">
        <text>RNA(n) + a ribonucleoside 5'-triphosphate = RNA(n+1) + diphosphate</text>
        <dbReference type="Rhea" id="RHEA:21248"/>
        <dbReference type="Rhea" id="RHEA-COMP:14527"/>
        <dbReference type="Rhea" id="RHEA-COMP:17342"/>
        <dbReference type="ChEBI" id="CHEBI:33019"/>
        <dbReference type="ChEBI" id="CHEBI:61557"/>
        <dbReference type="ChEBI" id="CHEBI:140395"/>
        <dbReference type="EC" id="2.7.7.48"/>
    </reaction>
</comment>
<dbReference type="EMBL" id="ASPP01027403">
    <property type="protein sequence ID" value="ETO06175.1"/>
    <property type="molecule type" value="Genomic_DNA"/>
</dbReference>
<evidence type="ECO:0000313" key="5">
    <source>
        <dbReference type="Proteomes" id="UP000023152"/>
    </source>
</evidence>
<comment type="caution">
    <text evidence="4">The sequence shown here is derived from an EMBL/GenBank/DDBJ whole genome shotgun (WGS) entry which is preliminary data.</text>
</comment>
<evidence type="ECO:0000259" key="3">
    <source>
        <dbReference type="Pfam" id="PF05183"/>
    </source>
</evidence>
<keyword evidence="1" id="KW-0548">Nucleotidyltransferase</keyword>
<keyword evidence="1" id="KW-0696">RNA-directed RNA polymerase</keyword>
<evidence type="ECO:0000256" key="1">
    <source>
        <dbReference type="RuleBase" id="RU363098"/>
    </source>
</evidence>
<protein>
    <recommendedName>
        <fullName evidence="1">RNA-dependent RNA polymerase</fullName>
        <ecNumber evidence="1">2.7.7.48</ecNumber>
    </recommendedName>
</protein>
<keyword evidence="2" id="KW-0472">Membrane</keyword>